<dbReference type="PANTHER" id="PTHR38111">
    <property type="entry name" value="ZN(2)-C6 FUNGAL-TYPE DOMAIN-CONTAINING PROTEIN-RELATED"/>
    <property type="match status" value="1"/>
</dbReference>
<dbReference type="InterPro" id="IPR053178">
    <property type="entry name" value="Osmoadaptation_assoc"/>
</dbReference>
<protein>
    <submittedName>
        <fullName evidence="1">Uncharacterized protein</fullName>
    </submittedName>
</protein>
<accession>A0A0U1LYC9</accession>
<dbReference type="EMBL" id="CVMT01000004">
    <property type="protein sequence ID" value="CRG88345.1"/>
    <property type="molecule type" value="Genomic_DNA"/>
</dbReference>
<dbReference type="STRING" id="28573.A0A0U1LYC9"/>
<dbReference type="InterPro" id="IPR021858">
    <property type="entry name" value="Fun_TF"/>
</dbReference>
<keyword evidence="2" id="KW-1185">Reference proteome</keyword>
<organism evidence="1 2">
    <name type="scientific">Talaromyces islandicus</name>
    <name type="common">Penicillium islandicum</name>
    <dbReference type="NCBI Taxonomy" id="28573"/>
    <lineage>
        <taxon>Eukaryota</taxon>
        <taxon>Fungi</taxon>
        <taxon>Dikarya</taxon>
        <taxon>Ascomycota</taxon>
        <taxon>Pezizomycotina</taxon>
        <taxon>Eurotiomycetes</taxon>
        <taxon>Eurotiomycetidae</taxon>
        <taxon>Eurotiales</taxon>
        <taxon>Trichocomaceae</taxon>
        <taxon>Talaromyces</taxon>
        <taxon>Talaromyces sect. Islandici</taxon>
    </lineage>
</organism>
<reference evidence="1 2" key="1">
    <citation type="submission" date="2015-04" db="EMBL/GenBank/DDBJ databases">
        <authorList>
            <person name="Syromyatnikov M.Y."/>
            <person name="Popov V.N."/>
        </authorList>
    </citation>
    <scope>NUCLEOTIDE SEQUENCE [LARGE SCALE GENOMIC DNA]</scope>
    <source>
        <strain evidence="1">WF-38-12</strain>
    </source>
</reference>
<dbReference type="Proteomes" id="UP000054383">
    <property type="component" value="Unassembled WGS sequence"/>
</dbReference>
<evidence type="ECO:0000313" key="2">
    <source>
        <dbReference type="Proteomes" id="UP000054383"/>
    </source>
</evidence>
<evidence type="ECO:0000313" key="1">
    <source>
        <dbReference type="EMBL" id="CRG88345.1"/>
    </source>
</evidence>
<sequence>MVGVAGKSKGCHTCRKRKIKASRHTLDMLTCARGSWKCEGYQRSVVFLNEYSTTFQASSAHPPFVSQDIGTKGLSITQNNPKLRSSEQAGLSRKEQLNLHAFAHAVNTAQYDQILASFVTFCLPTQTSEEVPLAWLSSLAREPKKSRALLLSSASLGYGWMGHVENRLDMSNNGRKFYSHALGRLRSTLSQPVLGSDLLPTILMLLLYEMFEYGTQSSAGWISHAEGIETVLQLRGPHPFTDSLEFQMFHFYRTVGILKGLVTRKSCFLSNPEWTNTWFTGRTKNRFDELLDLAITAPGLLEEADNIAAQDTEKHSSLVLRMSTLIHKLRMWEVSRNLHVPQGPPHKLFANSASMMATYQMQPRVHRYPSKHPQSLGIAFDELQSARWLLFEWAVALMLYTALYGKPYLSDCLQDESILKFLSCASIKITVQEADLVTEKIMLWADFCSQNAWQSFGPAIAIISIKAAIYWYELRQRTPLASLLPIDAQNEVQKCHTMLEHMTYCDRFS</sequence>
<proteinExistence type="predicted"/>
<dbReference type="OrthoDB" id="4491390at2759"/>
<gene>
    <name evidence="1" type="ORF">PISL3812_05375</name>
</gene>
<dbReference type="Pfam" id="PF11951">
    <property type="entry name" value="Fungal_trans_2"/>
    <property type="match status" value="1"/>
</dbReference>
<name>A0A0U1LYC9_TALIS</name>
<dbReference type="OMA" id="NAWQSFG"/>
<dbReference type="AlphaFoldDB" id="A0A0U1LYC9"/>